<name>A0AAV7NRG0_PLEWA</name>
<gene>
    <name evidence="2" type="ORF">NDU88_006692</name>
</gene>
<comment type="caution">
    <text evidence="2">The sequence shown here is derived from an EMBL/GenBank/DDBJ whole genome shotgun (WGS) entry which is preliminary data.</text>
</comment>
<dbReference type="AlphaFoldDB" id="A0AAV7NRG0"/>
<feature type="compositionally biased region" description="Basic and acidic residues" evidence="1">
    <location>
        <begin position="22"/>
        <end position="34"/>
    </location>
</feature>
<evidence type="ECO:0000313" key="2">
    <source>
        <dbReference type="EMBL" id="KAJ1118501.1"/>
    </source>
</evidence>
<proteinExistence type="predicted"/>
<sequence>MPGTSKAQEDSTQVGGVSGDSQRYRESTEKKAAPKGDPMVEDPGDTEELTAQLKKGPVHAEVSATQGRVLGAGATWNLKIHWRRCQQALV</sequence>
<evidence type="ECO:0000256" key="1">
    <source>
        <dbReference type="SAM" id="MobiDB-lite"/>
    </source>
</evidence>
<keyword evidence="3" id="KW-1185">Reference proteome</keyword>
<accession>A0AAV7NRG0</accession>
<organism evidence="2 3">
    <name type="scientific">Pleurodeles waltl</name>
    <name type="common">Iberian ribbed newt</name>
    <dbReference type="NCBI Taxonomy" id="8319"/>
    <lineage>
        <taxon>Eukaryota</taxon>
        <taxon>Metazoa</taxon>
        <taxon>Chordata</taxon>
        <taxon>Craniata</taxon>
        <taxon>Vertebrata</taxon>
        <taxon>Euteleostomi</taxon>
        <taxon>Amphibia</taxon>
        <taxon>Batrachia</taxon>
        <taxon>Caudata</taxon>
        <taxon>Salamandroidea</taxon>
        <taxon>Salamandridae</taxon>
        <taxon>Pleurodelinae</taxon>
        <taxon>Pleurodeles</taxon>
    </lineage>
</organism>
<feature type="compositionally biased region" description="Polar residues" evidence="1">
    <location>
        <begin position="10"/>
        <end position="21"/>
    </location>
</feature>
<reference evidence="2" key="1">
    <citation type="journal article" date="2022" name="bioRxiv">
        <title>Sequencing and chromosome-scale assembly of the giantPleurodeles waltlgenome.</title>
        <authorList>
            <person name="Brown T."/>
            <person name="Elewa A."/>
            <person name="Iarovenko S."/>
            <person name="Subramanian E."/>
            <person name="Araus A.J."/>
            <person name="Petzold A."/>
            <person name="Susuki M."/>
            <person name="Suzuki K.-i.T."/>
            <person name="Hayashi T."/>
            <person name="Toyoda A."/>
            <person name="Oliveira C."/>
            <person name="Osipova E."/>
            <person name="Leigh N.D."/>
            <person name="Simon A."/>
            <person name="Yun M.H."/>
        </authorList>
    </citation>
    <scope>NUCLEOTIDE SEQUENCE</scope>
    <source>
        <strain evidence="2">20211129_DDA</strain>
        <tissue evidence="2">Liver</tissue>
    </source>
</reference>
<evidence type="ECO:0000313" key="3">
    <source>
        <dbReference type="Proteomes" id="UP001066276"/>
    </source>
</evidence>
<feature type="region of interest" description="Disordered" evidence="1">
    <location>
        <begin position="1"/>
        <end position="60"/>
    </location>
</feature>
<dbReference type="Proteomes" id="UP001066276">
    <property type="component" value="Chromosome 8"/>
</dbReference>
<protein>
    <submittedName>
        <fullName evidence="2">Uncharacterized protein</fullName>
    </submittedName>
</protein>
<dbReference type="EMBL" id="JANPWB010000012">
    <property type="protein sequence ID" value="KAJ1118501.1"/>
    <property type="molecule type" value="Genomic_DNA"/>
</dbReference>
<feature type="non-terminal residue" evidence="2">
    <location>
        <position position="90"/>
    </location>
</feature>
<feature type="compositionally biased region" description="Acidic residues" evidence="1">
    <location>
        <begin position="39"/>
        <end position="48"/>
    </location>
</feature>